<dbReference type="Proteomes" id="UP001176429">
    <property type="component" value="Unassembled WGS sequence"/>
</dbReference>
<reference evidence="1" key="1">
    <citation type="submission" date="2023-07" db="EMBL/GenBank/DDBJ databases">
        <authorList>
            <person name="Kim M.K."/>
        </authorList>
    </citation>
    <scope>NUCLEOTIDE SEQUENCE</scope>
    <source>
        <strain evidence="1">ASUV-10-1</strain>
    </source>
</reference>
<organism evidence="1 2">
    <name type="scientific">Hymenobacter aranciens</name>
    <dbReference type="NCBI Taxonomy" id="3063996"/>
    <lineage>
        <taxon>Bacteria</taxon>
        <taxon>Pseudomonadati</taxon>
        <taxon>Bacteroidota</taxon>
        <taxon>Cytophagia</taxon>
        <taxon>Cytophagales</taxon>
        <taxon>Hymenobacteraceae</taxon>
        <taxon>Hymenobacter</taxon>
    </lineage>
</organism>
<sequence length="119" mass="13433">MALAKKGLRTIQVGGENFVWKVRRRVSHEERHEAQLNIPIQHANGGQLFIAHIGYSRTGYESYEIESLGYLKEITPAIIEHCIMRAISLGWQYKCSGKPVSIIDGRLTDNTLVARLLAE</sequence>
<evidence type="ECO:0000313" key="1">
    <source>
        <dbReference type="EMBL" id="MDO7875975.1"/>
    </source>
</evidence>
<comment type="caution">
    <text evidence="1">The sequence shown here is derived from an EMBL/GenBank/DDBJ whole genome shotgun (WGS) entry which is preliminary data.</text>
</comment>
<name>A0ABT9BCH7_9BACT</name>
<evidence type="ECO:0000313" key="2">
    <source>
        <dbReference type="Proteomes" id="UP001176429"/>
    </source>
</evidence>
<protein>
    <submittedName>
        <fullName evidence="1">Uncharacterized protein</fullName>
    </submittedName>
</protein>
<keyword evidence="2" id="KW-1185">Reference proteome</keyword>
<proteinExistence type="predicted"/>
<gene>
    <name evidence="1" type="ORF">Q5H93_14620</name>
</gene>
<dbReference type="EMBL" id="JAUQSY010000009">
    <property type="protein sequence ID" value="MDO7875975.1"/>
    <property type="molecule type" value="Genomic_DNA"/>
</dbReference>
<accession>A0ABT9BCH7</accession>
<dbReference type="RefSeq" id="WP_305007305.1">
    <property type="nucleotide sequence ID" value="NZ_JAUQSY010000009.1"/>
</dbReference>